<evidence type="ECO:0000259" key="1">
    <source>
        <dbReference type="Pfam" id="PF00160"/>
    </source>
</evidence>
<accession>A0ABQ6M582</accession>
<reference evidence="2 3" key="1">
    <citation type="journal article" date="2023" name="Commun. Biol.">
        <title>Genome analysis of Parmales, the sister group of diatoms, reveals the evolutionary specialization of diatoms from phago-mixotrophs to photoautotrophs.</title>
        <authorList>
            <person name="Ban H."/>
            <person name="Sato S."/>
            <person name="Yoshikawa S."/>
            <person name="Yamada K."/>
            <person name="Nakamura Y."/>
            <person name="Ichinomiya M."/>
            <person name="Sato N."/>
            <person name="Blanc-Mathieu R."/>
            <person name="Endo H."/>
            <person name="Kuwata A."/>
            <person name="Ogata H."/>
        </authorList>
    </citation>
    <scope>NUCLEOTIDE SEQUENCE [LARGE SCALE GENOMIC DNA]</scope>
</reference>
<sequence length="306" mass="33010">MPITSFTSWMLKLRHPPDSVLPSSGTPSKPPTPAPPSKLLQLLCLALLCLALTYGGSQRNLAASCASAAALLEVENEALRAEVERAFAPGAAADPELSQRHDLLLARSPVLQTEIGGLAGSLMEATFGDGPLVVEMLLQVAPGKPDLVEFELAVEEMPYTTLYFAWQVRLGLWDGCKLHRNAPHVLQFGPKAGKMEAFKESGLQKVVFQEYNPSYPHVPYTVGLAGRPGGPDFYISLIDNTRAHGPGGQGPDSKLRSMPAVADPCFGRVVGGLDVLGKVRRLPVREKNFHALVDYVEIVSMRIKGH</sequence>
<comment type="caution">
    <text evidence="2">The sequence shown here is derived from an EMBL/GenBank/DDBJ whole genome shotgun (WGS) entry which is preliminary data.</text>
</comment>
<organism evidence="2 3">
    <name type="scientific">Tetraparma gracilis</name>
    <dbReference type="NCBI Taxonomy" id="2962635"/>
    <lineage>
        <taxon>Eukaryota</taxon>
        <taxon>Sar</taxon>
        <taxon>Stramenopiles</taxon>
        <taxon>Ochrophyta</taxon>
        <taxon>Bolidophyceae</taxon>
        <taxon>Parmales</taxon>
        <taxon>Triparmaceae</taxon>
        <taxon>Tetraparma</taxon>
    </lineage>
</organism>
<evidence type="ECO:0000313" key="2">
    <source>
        <dbReference type="EMBL" id="GMI19694.1"/>
    </source>
</evidence>
<dbReference type="EMBL" id="BRYB01002451">
    <property type="protein sequence ID" value="GMI19694.1"/>
    <property type="molecule type" value="Genomic_DNA"/>
</dbReference>
<dbReference type="InterPro" id="IPR029000">
    <property type="entry name" value="Cyclophilin-like_dom_sf"/>
</dbReference>
<gene>
    <name evidence="2" type="ORF">TeGR_g13278</name>
</gene>
<dbReference type="InterPro" id="IPR002130">
    <property type="entry name" value="Cyclophilin-type_PPIase_dom"/>
</dbReference>
<keyword evidence="3" id="KW-1185">Reference proteome</keyword>
<dbReference type="Gene3D" id="2.40.100.10">
    <property type="entry name" value="Cyclophilin-like"/>
    <property type="match status" value="1"/>
</dbReference>
<dbReference type="Proteomes" id="UP001165060">
    <property type="component" value="Unassembled WGS sequence"/>
</dbReference>
<evidence type="ECO:0000313" key="3">
    <source>
        <dbReference type="Proteomes" id="UP001165060"/>
    </source>
</evidence>
<dbReference type="Pfam" id="PF00160">
    <property type="entry name" value="Pro_isomerase"/>
    <property type="match status" value="1"/>
</dbReference>
<name>A0ABQ6M582_9STRA</name>
<feature type="domain" description="PPIase cyclophilin-type" evidence="1">
    <location>
        <begin position="147"/>
        <end position="288"/>
    </location>
</feature>
<protein>
    <recommendedName>
        <fullName evidence="1">PPIase cyclophilin-type domain-containing protein</fullName>
    </recommendedName>
</protein>
<dbReference type="SUPFAM" id="SSF50891">
    <property type="entry name" value="Cyclophilin-like"/>
    <property type="match status" value="1"/>
</dbReference>
<proteinExistence type="predicted"/>